<dbReference type="InterPro" id="IPR050373">
    <property type="entry name" value="Fibrinogen_C-term_domain"/>
</dbReference>
<dbReference type="eggNOG" id="KOG2579">
    <property type="taxonomic scope" value="Eukaryota"/>
</dbReference>
<evidence type="ECO:0000313" key="3">
    <source>
        <dbReference type="EMBL" id="EDW00931.1"/>
    </source>
</evidence>
<dbReference type="PANTHER" id="PTHR19143">
    <property type="entry name" value="FIBRINOGEN/TENASCIN/ANGIOPOEITIN"/>
    <property type="match status" value="1"/>
</dbReference>
<dbReference type="CDD" id="cd00087">
    <property type="entry name" value="FReD"/>
    <property type="match status" value="1"/>
</dbReference>
<accession>B4J6M8</accession>
<protein>
    <submittedName>
        <fullName evidence="3">GH21158</fullName>
    </submittedName>
</protein>
<dbReference type="FunCoup" id="B4J6M8">
    <property type="interactions" value="4"/>
</dbReference>
<sequence>MKTLVRILLPLVWLTFSFAELDVGVEPFKKYPESCSAAKAKKNGVYKIQPKGQPVMSVYCDVFIAGSPWMVIQRRVDVNINFYRNWASYQQGFGDLDKNYFIGLDKLNALTTSQPYELYIHLADFEGQQRFAQYTEFAIGNGANSYSLTKLGFYSGNAGDGLRHHQNVKFSTYDRDNDNSARNLAVEFTGAWWYNTTHFSNLNGLYLGGEYDKDQYGRGITWYFSHGDLYSLKATYMMIRPRA</sequence>
<dbReference type="InParanoid" id="B4J6M8"/>
<organism evidence="4">
    <name type="scientific">Drosophila grimshawi</name>
    <name type="common">Hawaiian fruit fly</name>
    <name type="synonym">Idiomyia grimshawi</name>
    <dbReference type="NCBI Taxonomy" id="7222"/>
    <lineage>
        <taxon>Eukaryota</taxon>
        <taxon>Metazoa</taxon>
        <taxon>Ecdysozoa</taxon>
        <taxon>Arthropoda</taxon>
        <taxon>Hexapoda</taxon>
        <taxon>Insecta</taxon>
        <taxon>Pterygota</taxon>
        <taxon>Neoptera</taxon>
        <taxon>Endopterygota</taxon>
        <taxon>Diptera</taxon>
        <taxon>Brachycera</taxon>
        <taxon>Muscomorpha</taxon>
        <taxon>Ephydroidea</taxon>
        <taxon>Drosophilidae</taxon>
        <taxon>Drosophila</taxon>
        <taxon>Hawaiian Drosophila</taxon>
    </lineage>
</organism>
<dbReference type="InterPro" id="IPR002181">
    <property type="entry name" value="Fibrinogen_a/b/g_C_dom"/>
</dbReference>
<dbReference type="STRING" id="7222.B4J6M8"/>
<dbReference type="InterPro" id="IPR014716">
    <property type="entry name" value="Fibrinogen_a/b/g_C_1"/>
</dbReference>
<name>B4J6M8_DROGR</name>
<gene>
    <name evidence="3" type="primary">Dgri\GH21158</name>
    <name evidence="3" type="ORF">Dgri_GH21158</name>
</gene>
<feature type="signal peptide" evidence="1">
    <location>
        <begin position="1"/>
        <end position="19"/>
    </location>
</feature>
<dbReference type="AlphaFoldDB" id="B4J6M8"/>
<feature type="chain" id="PRO_5002811531" evidence="1">
    <location>
        <begin position="20"/>
        <end position="243"/>
    </location>
</feature>
<dbReference type="KEGG" id="dgr:6559618"/>
<dbReference type="GO" id="GO:0005615">
    <property type="term" value="C:extracellular space"/>
    <property type="evidence" value="ECO:0007669"/>
    <property type="project" value="TreeGrafter"/>
</dbReference>
<dbReference type="Proteomes" id="UP000001070">
    <property type="component" value="Unassembled WGS sequence"/>
</dbReference>
<dbReference type="Gene3D" id="3.90.215.10">
    <property type="entry name" value="Gamma Fibrinogen, chain A, domain 1"/>
    <property type="match status" value="1"/>
</dbReference>
<dbReference type="PANTHER" id="PTHR19143:SF327">
    <property type="entry name" value="FI21813P1-RELATED"/>
    <property type="match status" value="1"/>
</dbReference>
<dbReference type="Pfam" id="PF00147">
    <property type="entry name" value="Fibrinogen_C"/>
    <property type="match status" value="1"/>
</dbReference>
<evidence type="ECO:0000313" key="4">
    <source>
        <dbReference type="Proteomes" id="UP000001070"/>
    </source>
</evidence>
<evidence type="ECO:0000256" key="1">
    <source>
        <dbReference type="SAM" id="SignalP"/>
    </source>
</evidence>
<dbReference type="InterPro" id="IPR036056">
    <property type="entry name" value="Fibrinogen-like_C"/>
</dbReference>
<evidence type="ECO:0000259" key="2">
    <source>
        <dbReference type="PROSITE" id="PS51406"/>
    </source>
</evidence>
<reference evidence="3 4" key="1">
    <citation type="journal article" date="2007" name="Nature">
        <title>Evolution of genes and genomes on the Drosophila phylogeny.</title>
        <authorList>
            <consortium name="Drosophila 12 Genomes Consortium"/>
            <person name="Clark A.G."/>
            <person name="Eisen M.B."/>
            <person name="Smith D.R."/>
            <person name="Bergman C.M."/>
            <person name="Oliver B."/>
            <person name="Markow T.A."/>
            <person name="Kaufman T.C."/>
            <person name="Kellis M."/>
            <person name="Gelbart W."/>
            <person name="Iyer V.N."/>
            <person name="Pollard D.A."/>
            <person name="Sackton T.B."/>
            <person name="Larracuente A.M."/>
            <person name="Singh N.D."/>
            <person name="Abad J.P."/>
            <person name="Abt D.N."/>
            <person name="Adryan B."/>
            <person name="Aguade M."/>
            <person name="Akashi H."/>
            <person name="Anderson W.W."/>
            <person name="Aquadro C.F."/>
            <person name="Ardell D.H."/>
            <person name="Arguello R."/>
            <person name="Artieri C.G."/>
            <person name="Barbash D.A."/>
            <person name="Barker D."/>
            <person name="Barsanti P."/>
            <person name="Batterham P."/>
            <person name="Batzoglou S."/>
            <person name="Begun D."/>
            <person name="Bhutkar A."/>
            <person name="Blanco E."/>
            <person name="Bosak S.A."/>
            <person name="Bradley R.K."/>
            <person name="Brand A.D."/>
            <person name="Brent M.R."/>
            <person name="Brooks A.N."/>
            <person name="Brown R.H."/>
            <person name="Butlin R.K."/>
            <person name="Caggese C."/>
            <person name="Calvi B.R."/>
            <person name="Bernardo de Carvalho A."/>
            <person name="Caspi A."/>
            <person name="Castrezana S."/>
            <person name="Celniker S.E."/>
            <person name="Chang J.L."/>
            <person name="Chapple C."/>
            <person name="Chatterji S."/>
            <person name="Chinwalla A."/>
            <person name="Civetta A."/>
            <person name="Clifton S.W."/>
            <person name="Comeron J.M."/>
            <person name="Costello J.C."/>
            <person name="Coyne J.A."/>
            <person name="Daub J."/>
            <person name="David R.G."/>
            <person name="Delcher A.L."/>
            <person name="Delehaunty K."/>
            <person name="Do C.B."/>
            <person name="Ebling H."/>
            <person name="Edwards K."/>
            <person name="Eickbush T."/>
            <person name="Evans J.D."/>
            <person name="Filipski A."/>
            <person name="Findeiss S."/>
            <person name="Freyhult E."/>
            <person name="Fulton L."/>
            <person name="Fulton R."/>
            <person name="Garcia A.C."/>
            <person name="Gardiner A."/>
            <person name="Garfield D.A."/>
            <person name="Garvin B.E."/>
            <person name="Gibson G."/>
            <person name="Gilbert D."/>
            <person name="Gnerre S."/>
            <person name="Godfrey J."/>
            <person name="Good R."/>
            <person name="Gotea V."/>
            <person name="Gravely B."/>
            <person name="Greenberg A.J."/>
            <person name="Griffiths-Jones S."/>
            <person name="Gross S."/>
            <person name="Guigo R."/>
            <person name="Gustafson E.A."/>
            <person name="Haerty W."/>
            <person name="Hahn M.W."/>
            <person name="Halligan D.L."/>
            <person name="Halpern A.L."/>
            <person name="Halter G.M."/>
            <person name="Han M.V."/>
            <person name="Heger A."/>
            <person name="Hillier L."/>
            <person name="Hinrichs A.S."/>
            <person name="Holmes I."/>
            <person name="Hoskins R.A."/>
            <person name="Hubisz M.J."/>
            <person name="Hultmark D."/>
            <person name="Huntley M.A."/>
            <person name="Jaffe D.B."/>
            <person name="Jagadeeshan S."/>
            <person name="Jeck W.R."/>
            <person name="Johnson J."/>
            <person name="Jones C.D."/>
            <person name="Jordan W.C."/>
            <person name="Karpen G.H."/>
            <person name="Kataoka E."/>
            <person name="Keightley P.D."/>
            <person name="Kheradpour P."/>
            <person name="Kirkness E.F."/>
            <person name="Koerich L.B."/>
            <person name="Kristiansen K."/>
            <person name="Kudrna D."/>
            <person name="Kulathinal R.J."/>
            <person name="Kumar S."/>
            <person name="Kwok R."/>
            <person name="Lander E."/>
            <person name="Langley C.H."/>
            <person name="Lapoint R."/>
            <person name="Lazzaro B.P."/>
            <person name="Lee S.J."/>
            <person name="Levesque L."/>
            <person name="Li R."/>
            <person name="Lin C.F."/>
            <person name="Lin M.F."/>
            <person name="Lindblad-Toh K."/>
            <person name="Llopart A."/>
            <person name="Long M."/>
            <person name="Low L."/>
            <person name="Lozovsky E."/>
            <person name="Lu J."/>
            <person name="Luo M."/>
            <person name="Machado C.A."/>
            <person name="Makalowski W."/>
            <person name="Marzo M."/>
            <person name="Matsuda M."/>
            <person name="Matzkin L."/>
            <person name="McAllister B."/>
            <person name="McBride C.S."/>
            <person name="McKernan B."/>
            <person name="McKernan K."/>
            <person name="Mendez-Lago M."/>
            <person name="Minx P."/>
            <person name="Mollenhauer M.U."/>
            <person name="Montooth K."/>
            <person name="Mount S.M."/>
            <person name="Mu X."/>
            <person name="Myers E."/>
            <person name="Negre B."/>
            <person name="Newfeld S."/>
            <person name="Nielsen R."/>
            <person name="Noor M.A."/>
            <person name="O'Grady P."/>
            <person name="Pachter L."/>
            <person name="Papaceit M."/>
            <person name="Parisi M.J."/>
            <person name="Parisi M."/>
            <person name="Parts L."/>
            <person name="Pedersen J.S."/>
            <person name="Pesole G."/>
            <person name="Phillippy A.M."/>
            <person name="Ponting C.P."/>
            <person name="Pop M."/>
            <person name="Porcelli D."/>
            <person name="Powell J.R."/>
            <person name="Prohaska S."/>
            <person name="Pruitt K."/>
            <person name="Puig M."/>
            <person name="Quesneville H."/>
            <person name="Ram K.R."/>
            <person name="Rand D."/>
            <person name="Rasmussen M.D."/>
            <person name="Reed L.K."/>
            <person name="Reenan R."/>
            <person name="Reily A."/>
            <person name="Remington K.A."/>
            <person name="Rieger T.T."/>
            <person name="Ritchie M.G."/>
            <person name="Robin C."/>
            <person name="Rogers Y.H."/>
            <person name="Rohde C."/>
            <person name="Rozas J."/>
            <person name="Rubenfield M.J."/>
            <person name="Ruiz A."/>
            <person name="Russo S."/>
            <person name="Salzberg S.L."/>
            <person name="Sanchez-Gracia A."/>
            <person name="Saranga D.J."/>
            <person name="Sato H."/>
            <person name="Schaeffer S.W."/>
            <person name="Schatz M.C."/>
            <person name="Schlenke T."/>
            <person name="Schwartz R."/>
            <person name="Segarra C."/>
            <person name="Singh R.S."/>
            <person name="Sirot L."/>
            <person name="Sirota M."/>
            <person name="Sisneros N.B."/>
            <person name="Smith C.D."/>
            <person name="Smith T.F."/>
            <person name="Spieth J."/>
            <person name="Stage D.E."/>
            <person name="Stark A."/>
            <person name="Stephan W."/>
            <person name="Strausberg R.L."/>
            <person name="Strempel S."/>
            <person name="Sturgill D."/>
            <person name="Sutton G."/>
            <person name="Sutton G.G."/>
            <person name="Tao W."/>
            <person name="Teichmann S."/>
            <person name="Tobari Y.N."/>
            <person name="Tomimura Y."/>
            <person name="Tsolas J.M."/>
            <person name="Valente V.L."/>
            <person name="Venter E."/>
            <person name="Venter J.C."/>
            <person name="Vicario S."/>
            <person name="Vieira F.G."/>
            <person name="Vilella A.J."/>
            <person name="Villasante A."/>
            <person name="Walenz B."/>
            <person name="Wang J."/>
            <person name="Wasserman M."/>
            <person name="Watts T."/>
            <person name="Wilson D."/>
            <person name="Wilson R.K."/>
            <person name="Wing R.A."/>
            <person name="Wolfner M.F."/>
            <person name="Wong A."/>
            <person name="Wong G.K."/>
            <person name="Wu C.I."/>
            <person name="Wu G."/>
            <person name="Yamamoto D."/>
            <person name="Yang H.P."/>
            <person name="Yang S.P."/>
            <person name="Yorke J.A."/>
            <person name="Yoshida K."/>
            <person name="Zdobnov E."/>
            <person name="Zhang P."/>
            <person name="Zhang Y."/>
            <person name="Zimin A.V."/>
            <person name="Baldwin J."/>
            <person name="Abdouelleil A."/>
            <person name="Abdulkadir J."/>
            <person name="Abebe A."/>
            <person name="Abera B."/>
            <person name="Abreu J."/>
            <person name="Acer S.C."/>
            <person name="Aftuck L."/>
            <person name="Alexander A."/>
            <person name="An P."/>
            <person name="Anderson E."/>
            <person name="Anderson S."/>
            <person name="Arachi H."/>
            <person name="Azer M."/>
            <person name="Bachantsang P."/>
            <person name="Barry A."/>
            <person name="Bayul T."/>
            <person name="Berlin A."/>
            <person name="Bessette D."/>
            <person name="Bloom T."/>
            <person name="Blye J."/>
            <person name="Boguslavskiy L."/>
            <person name="Bonnet C."/>
            <person name="Boukhgalter B."/>
            <person name="Bourzgui I."/>
            <person name="Brown A."/>
            <person name="Cahill P."/>
            <person name="Channer S."/>
            <person name="Cheshatsang Y."/>
            <person name="Chuda L."/>
            <person name="Citroen M."/>
            <person name="Collymore A."/>
            <person name="Cooke P."/>
            <person name="Costello M."/>
            <person name="D'Aco K."/>
            <person name="Daza R."/>
            <person name="De Haan G."/>
            <person name="DeGray S."/>
            <person name="DeMaso C."/>
            <person name="Dhargay N."/>
            <person name="Dooley K."/>
            <person name="Dooley E."/>
            <person name="Doricent M."/>
            <person name="Dorje P."/>
            <person name="Dorjee K."/>
            <person name="Dupes A."/>
            <person name="Elong R."/>
            <person name="Falk J."/>
            <person name="Farina A."/>
            <person name="Faro S."/>
            <person name="Ferguson D."/>
            <person name="Fisher S."/>
            <person name="Foley C.D."/>
            <person name="Franke A."/>
            <person name="Friedrich D."/>
            <person name="Gadbois L."/>
            <person name="Gearin G."/>
            <person name="Gearin C.R."/>
            <person name="Giannoukos G."/>
            <person name="Goode T."/>
            <person name="Graham J."/>
            <person name="Grandbois E."/>
            <person name="Grewal S."/>
            <person name="Gyaltsen K."/>
            <person name="Hafez N."/>
            <person name="Hagos B."/>
            <person name="Hall J."/>
            <person name="Henson C."/>
            <person name="Hollinger A."/>
            <person name="Honan T."/>
            <person name="Huard M.D."/>
            <person name="Hughes L."/>
            <person name="Hurhula B."/>
            <person name="Husby M.E."/>
            <person name="Kamat A."/>
            <person name="Kanga B."/>
            <person name="Kashin S."/>
            <person name="Khazanovich D."/>
            <person name="Kisner P."/>
            <person name="Lance K."/>
            <person name="Lara M."/>
            <person name="Lee W."/>
            <person name="Lennon N."/>
            <person name="Letendre F."/>
            <person name="LeVine R."/>
            <person name="Lipovsky A."/>
            <person name="Liu X."/>
            <person name="Liu J."/>
            <person name="Liu S."/>
            <person name="Lokyitsang T."/>
            <person name="Lokyitsang Y."/>
            <person name="Lubonja R."/>
            <person name="Lui A."/>
            <person name="MacDonald P."/>
            <person name="Magnisalis V."/>
            <person name="Maru K."/>
            <person name="Matthews C."/>
            <person name="McCusker W."/>
            <person name="McDonough S."/>
            <person name="Mehta T."/>
            <person name="Meldrim J."/>
            <person name="Meneus L."/>
            <person name="Mihai O."/>
            <person name="Mihalev A."/>
            <person name="Mihova T."/>
            <person name="Mittelman R."/>
            <person name="Mlenga V."/>
            <person name="Montmayeur A."/>
            <person name="Mulrain L."/>
            <person name="Navidi A."/>
            <person name="Naylor J."/>
            <person name="Negash T."/>
            <person name="Nguyen T."/>
            <person name="Nguyen N."/>
            <person name="Nicol R."/>
            <person name="Norbu C."/>
            <person name="Norbu N."/>
            <person name="Novod N."/>
            <person name="O'Neill B."/>
            <person name="Osman S."/>
            <person name="Markiewicz E."/>
            <person name="Oyono O.L."/>
            <person name="Patti C."/>
            <person name="Phunkhang P."/>
            <person name="Pierre F."/>
            <person name="Priest M."/>
            <person name="Raghuraman S."/>
            <person name="Rege F."/>
            <person name="Reyes R."/>
            <person name="Rise C."/>
            <person name="Rogov P."/>
            <person name="Ross K."/>
            <person name="Ryan E."/>
            <person name="Settipalli S."/>
            <person name="Shea T."/>
            <person name="Sherpa N."/>
            <person name="Shi L."/>
            <person name="Shih D."/>
            <person name="Sparrow T."/>
            <person name="Spaulding J."/>
            <person name="Stalker J."/>
            <person name="Stange-Thomann N."/>
            <person name="Stavropoulos S."/>
            <person name="Stone C."/>
            <person name="Strader C."/>
            <person name="Tesfaye S."/>
            <person name="Thomson T."/>
            <person name="Thoulutsang Y."/>
            <person name="Thoulutsang D."/>
            <person name="Topham K."/>
            <person name="Topping I."/>
            <person name="Tsamla T."/>
            <person name="Vassiliev H."/>
            <person name="Vo A."/>
            <person name="Wangchuk T."/>
            <person name="Wangdi T."/>
            <person name="Weiand M."/>
            <person name="Wilkinson J."/>
            <person name="Wilson A."/>
            <person name="Yadav S."/>
            <person name="Young G."/>
            <person name="Yu Q."/>
            <person name="Zembek L."/>
            <person name="Zhong D."/>
            <person name="Zimmer A."/>
            <person name="Zwirko Z."/>
            <person name="Jaffe D.B."/>
            <person name="Alvarez P."/>
            <person name="Brockman W."/>
            <person name="Butler J."/>
            <person name="Chin C."/>
            <person name="Gnerre S."/>
            <person name="Grabherr M."/>
            <person name="Kleber M."/>
            <person name="Mauceli E."/>
            <person name="MacCallum I."/>
        </authorList>
    </citation>
    <scope>NUCLEOTIDE SEQUENCE [LARGE SCALE GENOMIC DNA]</scope>
    <source>
        <strain evidence="4">Tucson 15287-2541.00</strain>
    </source>
</reference>
<dbReference type="SMART" id="SM00186">
    <property type="entry name" value="FBG"/>
    <property type="match status" value="1"/>
</dbReference>
<keyword evidence="1" id="KW-0732">Signal</keyword>
<dbReference type="EMBL" id="CH916367">
    <property type="protein sequence ID" value="EDW00931.1"/>
    <property type="molecule type" value="Genomic_DNA"/>
</dbReference>
<dbReference type="OMA" id="CETPRMG"/>
<feature type="domain" description="Fibrinogen C-terminal" evidence="2">
    <location>
        <begin position="26"/>
        <end position="243"/>
    </location>
</feature>
<proteinExistence type="predicted"/>
<dbReference type="OrthoDB" id="6145874at2759"/>
<keyword evidence="4" id="KW-1185">Reference proteome</keyword>
<dbReference type="SMR" id="B4J6M8"/>
<dbReference type="PhylomeDB" id="B4J6M8"/>
<dbReference type="SUPFAM" id="SSF56496">
    <property type="entry name" value="Fibrinogen C-terminal domain-like"/>
    <property type="match status" value="1"/>
</dbReference>
<dbReference type="HOGENOM" id="CLU_038628_6_0_1"/>
<dbReference type="PROSITE" id="PS51406">
    <property type="entry name" value="FIBRINOGEN_C_2"/>
    <property type="match status" value="1"/>
</dbReference>